<keyword evidence="2" id="KW-1185">Reference proteome</keyword>
<sequence length="85" mass="9707">QQQFDHPLIVVSNTVSSNTPVKKIGDLSKRKWKPFTINCNLEVDEKGNLCREWSKAGLCDTHRPTMFLFCRRTCLCIGPPMDLAK</sequence>
<gene>
    <name evidence="1" type="ORF">NOO_LOCUS9164</name>
</gene>
<reference evidence="1 2" key="1">
    <citation type="submission" date="2018-08" db="EMBL/GenBank/DDBJ databases">
        <authorList>
            <person name="Laetsch R D."/>
            <person name="Stevens L."/>
            <person name="Kumar S."/>
            <person name="Blaxter L. M."/>
        </authorList>
    </citation>
    <scope>NUCLEOTIDE SEQUENCE [LARGE SCALE GENOMIC DNA]</scope>
</reference>
<feature type="non-terminal residue" evidence="1">
    <location>
        <position position="1"/>
    </location>
</feature>
<dbReference type="Proteomes" id="UP000271087">
    <property type="component" value="Unassembled WGS sequence"/>
</dbReference>
<dbReference type="AlphaFoldDB" id="A0A3P7K780"/>
<evidence type="ECO:0008006" key="3">
    <source>
        <dbReference type="Google" id="ProtNLM"/>
    </source>
</evidence>
<evidence type="ECO:0000313" key="2">
    <source>
        <dbReference type="Proteomes" id="UP000271087"/>
    </source>
</evidence>
<evidence type="ECO:0000313" key="1">
    <source>
        <dbReference type="EMBL" id="VDM92437.1"/>
    </source>
</evidence>
<proteinExistence type="predicted"/>
<protein>
    <recommendedName>
        <fullName evidence="3">ShKT domain-containing protein</fullName>
    </recommendedName>
</protein>
<dbReference type="EMBL" id="UYRW01004273">
    <property type="protein sequence ID" value="VDM92437.1"/>
    <property type="molecule type" value="Genomic_DNA"/>
</dbReference>
<dbReference type="OrthoDB" id="5877770at2759"/>
<name>A0A3P7K780_ONCOC</name>
<accession>A0A3P7K780</accession>
<organism evidence="1 2">
    <name type="scientific">Onchocerca ochengi</name>
    <name type="common">Filarial nematode worm</name>
    <dbReference type="NCBI Taxonomy" id="42157"/>
    <lineage>
        <taxon>Eukaryota</taxon>
        <taxon>Metazoa</taxon>
        <taxon>Ecdysozoa</taxon>
        <taxon>Nematoda</taxon>
        <taxon>Chromadorea</taxon>
        <taxon>Rhabditida</taxon>
        <taxon>Spirurina</taxon>
        <taxon>Spiruromorpha</taxon>
        <taxon>Filarioidea</taxon>
        <taxon>Onchocercidae</taxon>
        <taxon>Onchocerca</taxon>
    </lineage>
</organism>